<feature type="chain" id="PRO_5046845766" description="GH18 domain-containing protein" evidence="1">
    <location>
        <begin position="42"/>
        <end position="457"/>
    </location>
</feature>
<evidence type="ECO:0000313" key="3">
    <source>
        <dbReference type="EMBL" id="GAA1983162.1"/>
    </source>
</evidence>
<dbReference type="PROSITE" id="PS51910">
    <property type="entry name" value="GH18_2"/>
    <property type="match status" value="1"/>
</dbReference>
<evidence type="ECO:0000313" key="4">
    <source>
        <dbReference type="Proteomes" id="UP001499854"/>
    </source>
</evidence>
<dbReference type="InterPro" id="IPR001223">
    <property type="entry name" value="Glyco_hydro18_cat"/>
</dbReference>
<dbReference type="Pfam" id="PF00652">
    <property type="entry name" value="Ricin_B_lectin"/>
    <property type="match status" value="1"/>
</dbReference>
<reference evidence="3 4" key="1">
    <citation type="journal article" date="2019" name="Int. J. Syst. Evol. Microbiol.">
        <title>The Global Catalogue of Microorganisms (GCM) 10K type strain sequencing project: providing services to taxonomists for standard genome sequencing and annotation.</title>
        <authorList>
            <consortium name="The Broad Institute Genomics Platform"/>
            <consortium name="The Broad Institute Genome Sequencing Center for Infectious Disease"/>
            <person name="Wu L."/>
            <person name="Ma J."/>
        </authorList>
    </citation>
    <scope>NUCLEOTIDE SEQUENCE [LARGE SCALE GENOMIC DNA]</scope>
    <source>
        <strain evidence="3 4">JCM 16013</strain>
    </source>
</reference>
<keyword evidence="1" id="KW-0732">Signal</keyword>
<dbReference type="SUPFAM" id="SSF51445">
    <property type="entry name" value="(Trans)glycosidases"/>
    <property type="match status" value="1"/>
</dbReference>
<sequence>MGTPRTSRLPQSRRLRAALTATFTAVTAALGTSLAATPAHAAGTFPAHYAAPYLQLSDSTAGDMAADQSATGLKYYTLAFLIPQSGCTPIWEDGGYPVGSFTSQINSLRSSGGDVIISFGGAEGGELAQTCTSVSSLTAAYKNIVTTYGVTRLDFDIEGGVLGDTAATTRRDQALAALQSQVPGLQVDFTLGVDPTGLPADQLNLLRDAQTQGVSVSVVNIMTMDYYDGQPVIDDALSSARGTASQLASLYGISTSAAYAKMGLTPIAGTNDDGAPFSQGDAQTLETFAADNGVAELAFWEVDSYDKNVGYAYSGIFNAITGTSGGGGGGHTGPITGYQGLCLDDRSASTANFNPVQVYTCNGTSAQTWTVDTSGHTLRVLGKCLDVNAGGTADGTTVDLYDCNGTGAQVWMPQSNGTLLNPQSGKCLDDTGWSTTPGTQAQIWSCSGNANQKWTLP</sequence>
<dbReference type="SUPFAM" id="SSF50370">
    <property type="entry name" value="Ricin B-like lectins"/>
    <property type="match status" value="1"/>
</dbReference>
<dbReference type="Proteomes" id="UP001499854">
    <property type="component" value="Unassembled WGS sequence"/>
</dbReference>
<evidence type="ECO:0000256" key="1">
    <source>
        <dbReference type="SAM" id="SignalP"/>
    </source>
</evidence>
<dbReference type="SMART" id="SM00458">
    <property type="entry name" value="RICIN"/>
    <property type="match status" value="1"/>
</dbReference>
<feature type="domain" description="GH18" evidence="2">
    <location>
        <begin position="47"/>
        <end position="324"/>
    </location>
</feature>
<comment type="caution">
    <text evidence="3">The sequence shown here is derived from an EMBL/GenBank/DDBJ whole genome shotgun (WGS) entry which is preliminary data.</text>
</comment>
<dbReference type="InterPro" id="IPR035992">
    <property type="entry name" value="Ricin_B-like_lectins"/>
</dbReference>
<dbReference type="InterPro" id="IPR000772">
    <property type="entry name" value="Ricin_B_lectin"/>
</dbReference>
<keyword evidence="4" id="KW-1185">Reference proteome</keyword>
<organism evidence="3 4">
    <name type="scientific">Catenulispora subtropica</name>
    <dbReference type="NCBI Taxonomy" id="450798"/>
    <lineage>
        <taxon>Bacteria</taxon>
        <taxon>Bacillati</taxon>
        <taxon>Actinomycetota</taxon>
        <taxon>Actinomycetes</taxon>
        <taxon>Catenulisporales</taxon>
        <taxon>Catenulisporaceae</taxon>
        <taxon>Catenulispora</taxon>
    </lineage>
</organism>
<dbReference type="PANTHER" id="PTHR42976:SF1">
    <property type="entry name" value="GH18 DOMAIN-CONTAINING PROTEIN-RELATED"/>
    <property type="match status" value="1"/>
</dbReference>
<dbReference type="InterPro" id="IPR017853">
    <property type="entry name" value="GH"/>
</dbReference>
<dbReference type="PANTHER" id="PTHR42976">
    <property type="entry name" value="BIFUNCTIONAL CHITINASE/LYSOZYME-RELATED"/>
    <property type="match status" value="1"/>
</dbReference>
<evidence type="ECO:0000259" key="2">
    <source>
        <dbReference type="PROSITE" id="PS51910"/>
    </source>
</evidence>
<dbReference type="CDD" id="cd23451">
    <property type="entry name" value="beta-trefoil_Ricin_laminarinase"/>
    <property type="match status" value="1"/>
</dbReference>
<gene>
    <name evidence="3" type="ORF">GCM10009838_51000</name>
</gene>
<dbReference type="RefSeq" id="WP_344659636.1">
    <property type="nucleotide sequence ID" value="NZ_BAAAQM010000031.1"/>
</dbReference>
<name>A0ABN2SAH5_9ACTN</name>
<dbReference type="Gene3D" id="3.20.20.80">
    <property type="entry name" value="Glycosidases"/>
    <property type="match status" value="1"/>
</dbReference>
<dbReference type="InterPro" id="IPR052750">
    <property type="entry name" value="GH18_Chitinase"/>
</dbReference>
<dbReference type="PROSITE" id="PS50231">
    <property type="entry name" value="RICIN_B_LECTIN"/>
    <property type="match status" value="1"/>
</dbReference>
<accession>A0ABN2SAH5</accession>
<dbReference type="Gene3D" id="2.80.10.50">
    <property type="match status" value="2"/>
</dbReference>
<feature type="signal peptide" evidence="1">
    <location>
        <begin position="1"/>
        <end position="41"/>
    </location>
</feature>
<proteinExistence type="predicted"/>
<dbReference type="EMBL" id="BAAAQM010000031">
    <property type="protein sequence ID" value="GAA1983162.1"/>
    <property type="molecule type" value="Genomic_DNA"/>
</dbReference>
<protein>
    <recommendedName>
        <fullName evidence="2">GH18 domain-containing protein</fullName>
    </recommendedName>
</protein>